<evidence type="ECO:0000313" key="5">
    <source>
        <dbReference type="EMBL" id="GAF70114.1"/>
    </source>
</evidence>
<feature type="non-terminal residue" evidence="5">
    <location>
        <position position="1"/>
    </location>
</feature>
<name>X0RMR1_9ZZZZ</name>
<dbReference type="SUPFAM" id="SSF48008">
    <property type="entry name" value="GntR ligand-binding domain-like"/>
    <property type="match status" value="1"/>
</dbReference>
<dbReference type="GO" id="GO:0003677">
    <property type="term" value="F:DNA binding"/>
    <property type="evidence" value="ECO:0007669"/>
    <property type="project" value="UniProtKB-KW"/>
</dbReference>
<dbReference type="InterPro" id="IPR008920">
    <property type="entry name" value="TF_FadR/GntR_C"/>
</dbReference>
<proteinExistence type="predicted"/>
<comment type="caution">
    <text evidence="5">The sequence shown here is derived from an EMBL/GenBank/DDBJ whole genome shotgun (WGS) entry which is preliminary data.</text>
</comment>
<protein>
    <recommendedName>
        <fullName evidence="4">GntR C-terminal domain-containing protein</fullName>
    </recommendedName>
</protein>
<evidence type="ECO:0000256" key="2">
    <source>
        <dbReference type="ARBA" id="ARBA00023125"/>
    </source>
</evidence>
<evidence type="ECO:0000259" key="4">
    <source>
        <dbReference type="Pfam" id="PF07729"/>
    </source>
</evidence>
<evidence type="ECO:0000256" key="1">
    <source>
        <dbReference type="ARBA" id="ARBA00023015"/>
    </source>
</evidence>
<keyword evidence="1" id="KW-0805">Transcription regulation</keyword>
<dbReference type="AlphaFoldDB" id="X0RMR1"/>
<organism evidence="5">
    <name type="scientific">marine sediment metagenome</name>
    <dbReference type="NCBI Taxonomy" id="412755"/>
    <lineage>
        <taxon>unclassified sequences</taxon>
        <taxon>metagenomes</taxon>
        <taxon>ecological metagenomes</taxon>
    </lineage>
</organism>
<dbReference type="Pfam" id="PF07729">
    <property type="entry name" value="FCD"/>
    <property type="match status" value="1"/>
</dbReference>
<dbReference type="EMBL" id="BARS01000009">
    <property type="protein sequence ID" value="GAF70114.1"/>
    <property type="molecule type" value="Genomic_DNA"/>
</dbReference>
<dbReference type="Gene3D" id="1.20.120.530">
    <property type="entry name" value="GntR ligand-binding domain-like"/>
    <property type="match status" value="1"/>
</dbReference>
<keyword evidence="2" id="KW-0238">DNA-binding</keyword>
<feature type="domain" description="GntR C-terminal" evidence="4">
    <location>
        <begin position="22"/>
        <end position="94"/>
    </location>
</feature>
<gene>
    <name evidence="5" type="ORF">S01H1_00041</name>
</gene>
<sequence>LLLFRAKRGTMVSNITAQEVKDISKIRELLEPFAAKESLSRISRSKLKEIKKDFIKLISKPENKENKSIFFLLDKDFHKLLNEKCRNKKLIDILR</sequence>
<accession>X0RMR1</accession>
<keyword evidence="3" id="KW-0804">Transcription</keyword>
<evidence type="ECO:0000256" key="3">
    <source>
        <dbReference type="ARBA" id="ARBA00023163"/>
    </source>
</evidence>
<dbReference type="InterPro" id="IPR011711">
    <property type="entry name" value="GntR_C"/>
</dbReference>
<reference evidence="5" key="1">
    <citation type="journal article" date="2014" name="Front. Microbiol.">
        <title>High frequency of phylogenetically diverse reductive dehalogenase-homologous genes in deep subseafloor sedimentary metagenomes.</title>
        <authorList>
            <person name="Kawai M."/>
            <person name="Futagami T."/>
            <person name="Toyoda A."/>
            <person name="Takaki Y."/>
            <person name="Nishi S."/>
            <person name="Hori S."/>
            <person name="Arai W."/>
            <person name="Tsubouchi T."/>
            <person name="Morono Y."/>
            <person name="Uchiyama I."/>
            <person name="Ito T."/>
            <person name="Fujiyama A."/>
            <person name="Inagaki F."/>
            <person name="Takami H."/>
        </authorList>
    </citation>
    <scope>NUCLEOTIDE SEQUENCE</scope>
    <source>
        <strain evidence="5">Expedition CK06-06</strain>
    </source>
</reference>